<protein>
    <submittedName>
        <fullName evidence="1">Uncharacterized protein</fullName>
    </submittedName>
</protein>
<comment type="caution">
    <text evidence="1">The sequence shown here is derived from an EMBL/GenBank/DDBJ whole genome shotgun (WGS) entry which is preliminary data.</text>
</comment>
<accession>S6F098</accession>
<gene>
    <name evidence="1" type="ORF">O9U_04155</name>
</gene>
<evidence type="ECO:0000313" key="2">
    <source>
        <dbReference type="Proteomes" id="UP000015361"/>
    </source>
</evidence>
<organism evidence="1 2">
    <name type="scientific">Lactococcus lactis subsp. lactis A12</name>
    <dbReference type="NCBI Taxonomy" id="1137134"/>
    <lineage>
        <taxon>Bacteria</taxon>
        <taxon>Bacillati</taxon>
        <taxon>Bacillota</taxon>
        <taxon>Bacilli</taxon>
        <taxon>Lactobacillales</taxon>
        <taxon>Streptococcaceae</taxon>
        <taxon>Lactococcus</taxon>
    </lineage>
</organism>
<evidence type="ECO:0000313" key="1">
    <source>
        <dbReference type="EMBL" id="CDG05073.1"/>
    </source>
</evidence>
<sequence>MQLLYKQKLVPKLQAMQMQFILTQAHILKLKKLVLRISLELQLIMNLSRH</sequence>
<dbReference type="AlphaFoldDB" id="S6F098"/>
<dbReference type="Proteomes" id="UP000015361">
    <property type="component" value="Unassembled WGS sequence"/>
</dbReference>
<dbReference type="EMBL" id="CBLU010000014">
    <property type="protein sequence ID" value="CDG05073.1"/>
    <property type="molecule type" value="Genomic_DNA"/>
</dbReference>
<proteinExistence type="predicted"/>
<reference evidence="1 2" key="1">
    <citation type="journal article" date="2013" name="Appl. Environ. Microbiol.">
        <title>The Carbohydrate Metabolism Signature of Lactococcus lactis Strain A12 Reveals Its Sourdough Ecosystem Origin.</title>
        <authorList>
            <person name="Passerini D."/>
            <person name="Coddeville M."/>
            <person name="Le Bourgeois P."/>
            <person name="Loubiere P."/>
            <person name="Ritzenthaler P."/>
            <person name="Fontagne-Faucher C."/>
            <person name="Daveran-Mingot M.L."/>
            <person name="Cocaign-Bousquet M."/>
        </authorList>
    </citation>
    <scope>NUCLEOTIDE SEQUENCE [LARGE SCALE GENOMIC DNA]</scope>
    <source>
        <strain evidence="1 2">A12</strain>
    </source>
</reference>
<name>S6F098_LACLL</name>